<protein>
    <submittedName>
        <fullName evidence="1">Uncharacterized protein</fullName>
    </submittedName>
</protein>
<evidence type="ECO:0000313" key="1">
    <source>
        <dbReference type="EMBL" id="QZE57123.1"/>
    </source>
</evidence>
<keyword evidence="2" id="KW-1185">Reference proteome</keyword>
<evidence type="ECO:0000313" key="2">
    <source>
        <dbReference type="Proteomes" id="UP000827788"/>
    </source>
</evidence>
<gene>
    <name evidence="1" type="ORF">pEaSNUABM32_00250</name>
</gene>
<organism evidence="1 2">
    <name type="scientific">Erwinia phage pEa_SNUABM_32</name>
    <dbReference type="NCBI Taxonomy" id="2869555"/>
    <lineage>
        <taxon>Viruses</taxon>
        <taxon>Duplodnaviria</taxon>
        <taxon>Heunggongvirae</taxon>
        <taxon>Uroviricota</taxon>
        <taxon>Caudoviricetes</taxon>
        <taxon>Alexandravirus</taxon>
        <taxon>Alexandravirus SNUABM32</taxon>
    </lineage>
</organism>
<reference evidence="1 2" key="1">
    <citation type="submission" date="2021-06" db="EMBL/GenBank/DDBJ databases">
        <title>Complete genome sequence of Erwinia phage pEa_SNUABM_32.</title>
        <authorList>
            <person name="Kim S.G."/>
            <person name="Park S.C."/>
        </authorList>
    </citation>
    <scope>NUCLEOTIDE SEQUENCE [LARGE SCALE GENOMIC DNA]</scope>
</reference>
<dbReference type="EMBL" id="MZ443774">
    <property type="protein sequence ID" value="QZE57123.1"/>
    <property type="molecule type" value="Genomic_DNA"/>
</dbReference>
<proteinExistence type="predicted"/>
<sequence length="140" mass="15280">MRTQIFTADIVNLEKTETVEETGEEIVSQTIVPNVEGELTVSVDELVRLSEGLTEPTDSDCRLIVIASPDAVPLFYGEALSDYFDPIERVADIEAGNIGSIVGMQVVRGLQGEHPYVAVVEVRDADTVEIVRYNASVVKL</sequence>
<name>A0AAE7XK62_9CAUD</name>
<dbReference type="Proteomes" id="UP000827788">
    <property type="component" value="Segment"/>
</dbReference>
<accession>A0AAE7XK62</accession>